<dbReference type="Gene3D" id="3.40.109.10">
    <property type="entry name" value="NADH Oxidase"/>
    <property type="match status" value="1"/>
</dbReference>
<dbReference type="InterPro" id="IPR050627">
    <property type="entry name" value="Nitroreductase/BluB"/>
</dbReference>
<proteinExistence type="predicted"/>
<evidence type="ECO:0000313" key="8">
    <source>
        <dbReference type="Proteomes" id="UP000191806"/>
    </source>
</evidence>
<evidence type="ECO:0000256" key="1">
    <source>
        <dbReference type="ARBA" id="ARBA00022630"/>
    </source>
</evidence>
<sequence length="65" mass="7627">MEFSTTLKKRISIRDFKNEQVSKEILRNIVSDAQQAPSWANSQPWRVYIATGETMKNIQKSHFKN</sequence>
<organism evidence="5 10">
    <name type="scientific">Lactococcus lactis subsp. cremoris</name>
    <name type="common">Streptococcus cremoris</name>
    <dbReference type="NCBI Taxonomy" id="1359"/>
    <lineage>
        <taxon>Bacteria</taxon>
        <taxon>Bacillati</taxon>
        <taxon>Bacillota</taxon>
        <taxon>Bacilli</taxon>
        <taxon>Lactobacillales</taxon>
        <taxon>Streptococcaceae</taxon>
        <taxon>Lactococcus</taxon>
    </lineage>
</organism>
<accession>A0AA47KW34</accession>
<feature type="domain" description="Nitroreductase" evidence="4">
    <location>
        <begin position="7"/>
        <end position="61"/>
    </location>
</feature>
<reference evidence="8 9" key="1">
    <citation type="journal article" date="2017" name="BMC Genomics">
        <title>Comparative and functional genomics of the Lactococcus lactis taxon; insights into evolution and niche adaptation.</title>
        <authorList>
            <person name="Kelleher P."/>
            <person name="Bottacini F."/>
            <person name="Mahony J."/>
            <person name="Kilcawley K.N."/>
            <person name="van Sinderen D."/>
        </authorList>
    </citation>
    <scope>NUCLEOTIDE SEQUENCE [LARGE SCALE GENOMIC DNA]</scope>
    <source>
        <strain evidence="6 8">JM1</strain>
        <strain evidence="5 10">JM3</strain>
        <strain evidence="7 9">UC109</strain>
    </source>
</reference>
<evidence type="ECO:0000256" key="2">
    <source>
        <dbReference type="ARBA" id="ARBA00022643"/>
    </source>
</evidence>
<evidence type="ECO:0000259" key="4">
    <source>
        <dbReference type="Pfam" id="PF00881"/>
    </source>
</evidence>
<dbReference type="InterPro" id="IPR029479">
    <property type="entry name" value="Nitroreductase"/>
</dbReference>
<dbReference type="EMBL" id="CP015901">
    <property type="protein sequence ID" value="WGL39529.1"/>
    <property type="molecule type" value="Genomic_DNA"/>
</dbReference>
<evidence type="ECO:0000256" key="3">
    <source>
        <dbReference type="ARBA" id="ARBA00023002"/>
    </source>
</evidence>
<dbReference type="Pfam" id="PF00881">
    <property type="entry name" value="Nitroreductase"/>
    <property type="match status" value="1"/>
</dbReference>
<dbReference type="SUPFAM" id="SSF55469">
    <property type="entry name" value="FMN-dependent nitroreductase-like"/>
    <property type="match status" value="1"/>
</dbReference>
<dbReference type="PANTHER" id="PTHR23026:SF90">
    <property type="entry name" value="IODOTYROSINE DEIODINASE 1"/>
    <property type="match status" value="1"/>
</dbReference>
<dbReference type="AlphaFoldDB" id="A0AA47KW34"/>
<evidence type="ECO:0000313" key="7">
    <source>
        <dbReference type="EMBL" id="WOW92881.1"/>
    </source>
</evidence>
<evidence type="ECO:0000313" key="9">
    <source>
        <dbReference type="Proteomes" id="UP000192016"/>
    </source>
</evidence>
<dbReference type="EMBL" id="CP015899">
    <property type="protein sequence ID" value="WMF94256.1"/>
    <property type="molecule type" value="Genomic_DNA"/>
</dbReference>
<evidence type="ECO:0000313" key="10">
    <source>
        <dbReference type="Proteomes" id="UP000192161"/>
    </source>
</evidence>
<reference evidence="5" key="2">
    <citation type="submission" date="2023-04" db="EMBL/GenBank/DDBJ databases">
        <authorList>
            <person name="McDonnell B."/>
        </authorList>
    </citation>
    <scope>NUCLEOTIDE SEQUENCE</scope>
    <source>
        <strain evidence="6">JM1</strain>
        <strain evidence="5">JM3</strain>
        <strain evidence="7">UC109</strain>
    </source>
</reference>
<keyword evidence="1" id="KW-0285">Flavoprotein</keyword>
<dbReference type="Proteomes" id="UP000192161">
    <property type="component" value="Chromosome"/>
</dbReference>
<dbReference type="Proteomes" id="UP000192016">
    <property type="component" value="Chromosome"/>
</dbReference>
<dbReference type="RefSeq" id="WP_250638074.1">
    <property type="nucleotide sequence ID" value="NZ_CP015894.2"/>
</dbReference>
<evidence type="ECO:0000313" key="5">
    <source>
        <dbReference type="EMBL" id="WGL39529.1"/>
    </source>
</evidence>
<protein>
    <submittedName>
        <fullName evidence="5">Nitroreductase family protein</fullName>
    </submittedName>
</protein>
<keyword evidence="3" id="KW-0560">Oxidoreductase</keyword>
<dbReference type="Proteomes" id="UP000191806">
    <property type="component" value="Chromosome"/>
</dbReference>
<gene>
    <name evidence="6" type="ORF">LLJM1_02495</name>
    <name evidence="5" type="ORF">LLJM3_02580</name>
    <name evidence="7" type="ORF">LLUC109_02280</name>
</gene>
<name>A0AA47KW34_LACLC</name>
<keyword evidence="2" id="KW-0288">FMN</keyword>
<dbReference type="InterPro" id="IPR000415">
    <property type="entry name" value="Nitroreductase-like"/>
</dbReference>
<dbReference type="GO" id="GO:0016491">
    <property type="term" value="F:oxidoreductase activity"/>
    <property type="evidence" value="ECO:0007669"/>
    <property type="project" value="UniProtKB-KW"/>
</dbReference>
<evidence type="ECO:0000313" key="6">
    <source>
        <dbReference type="EMBL" id="WMF94256.1"/>
    </source>
</evidence>
<dbReference type="EMBL" id="CP015907">
    <property type="protein sequence ID" value="WOW92881.1"/>
    <property type="molecule type" value="Genomic_DNA"/>
</dbReference>
<dbReference type="PANTHER" id="PTHR23026">
    <property type="entry name" value="NADPH NITROREDUCTASE"/>
    <property type="match status" value="1"/>
</dbReference>